<keyword evidence="2" id="KW-0472">Membrane</keyword>
<evidence type="ECO:0000256" key="1">
    <source>
        <dbReference type="SAM" id="Coils"/>
    </source>
</evidence>
<dbReference type="CDD" id="cd12797">
    <property type="entry name" value="M23_peptidase"/>
    <property type="match status" value="1"/>
</dbReference>
<dbReference type="GO" id="GO:0004222">
    <property type="term" value="F:metalloendopeptidase activity"/>
    <property type="evidence" value="ECO:0007669"/>
    <property type="project" value="TreeGrafter"/>
</dbReference>
<dbReference type="SUPFAM" id="SSF51261">
    <property type="entry name" value="Duplicated hybrid motif"/>
    <property type="match status" value="1"/>
</dbReference>
<name>A0A081BUE5_VECG1</name>
<keyword evidence="5" id="KW-1185">Reference proteome</keyword>
<keyword evidence="2" id="KW-1133">Transmembrane helix</keyword>
<dbReference type="Proteomes" id="UP000030661">
    <property type="component" value="Unassembled WGS sequence"/>
</dbReference>
<dbReference type="InterPro" id="IPR016047">
    <property type="entry name" value="M23ase_b-sheet_dom"/>
</dbReference>
<dbReference type="FunFam" id="2.70.70.10:FF:000006">
    <property type="entry name" value="M23 family peptidase"/>
    <property type="match status" value="1"/>
</dbReference>
<feature type="coiled-coil region" evidence="1">
    <location>
        <begin position="70"/>
        <end position="97"/>
    </location>
</feature>
<dbReference type="eggNOG" id="COG0739">
    <property type="taxonomic scope" value="Bacteria"/>
</dbReference>
<reference evidence="4" key="1">
    <citation type="journal article" date="2015" name="PeerJ">
        <title>First genomic representation of candidate bacterial phylum KSB3 points to enhanced environmental sensing as a trigger of wastewater bulking.</title>
        <authorList>
            <person name="Sekiguchi Y."/>
            <person name="Ohashi A."/>
            <person name="Parks D.H."/>
            <person name="Yamauchi T."/>
            <person name="Tyson G.W."/>
            <person name="Hugenholtz P."/>
        </authorList>
    </citation>
    <scope>NUCLEOTIDE SEQUENCE [LARGE SCALE GENOMIC DNA]</scope>
</reference>
<evidence type="ECO:0000259" key="3">
    <source>
        <dbReference type="Pfam" id="PF01551"/>
    </source>
</evidence>
<dbReference type="InterPro" id="IPR050570">
    <property type="entry name" value="Cell_wall_metabolism_enzyme"/>
</dbReference>
<sequence>MKKKYFTLIVVPDATSKFKQLKIPYLLTRSLVVVAILLILGAIASAYYLTVTYQNMNKMITELPQIRKDTRNQKALIERYEQDITELRQMVSRLKLINAKLMLMAGVDNPSDINLGVGGVESESELASIIQGFNDQSETVILQKIDNLSKLKKDAVSQEELSQRLMEFFQDQNTLLAATPSIWPVKGWVTSGFGSRKSPFTSKRTMHSGIDIATKTGTSIKSPADGIVSFSDTKDAFGKVLVIDHGYGYTTFYGHCSKLLKKVGDKVKRGDVIANVGNTGASTGPHLHYEVRVNGVATNPMKFILDL</sequence>
<dbReference type="InterPro" id="IPR011055">
    <property type="entry name" value="Dup_hybrid_motif"/>
</dbReference>
<evidence type="ECO:0000313" key="5">
    <source>
        <dbReference type="Proteomes" id="UP000030661"/>
    </source>
</evidence>
<dbReference type="STRING" id="1499967.U27_02911"/>
<dbReference type="AlphaFoldDB" id="A0A081BUE5"/>
<keyword evidence="2" id="KW-0812">Transmembrane</keyword>
<dbReference type="Pfam" id="PF01551">
    <property type="entry name" value="Peptidase_M23"/>
    <property type="match status" value="1"/>
</dbReference>
<accession>A0A081BUE5</accession>
<organism evidence="4">
    <name type="scientific">Vecturithrix granuli</name>
    <dbReference type="NCBI Taxonomy" id="1499967"/>
    <lineage>
        <taxon>Bacteria</taxon>
        <taxon>Candidatus Moduliflexota</taxon>
        <taxon>Candidatus Vecturitrichia</taxon>
        <taxon>Candidatus Vecturitrichales</taxon>
        <taxon>Candidatus Vecturitrichaceae</taxon>
        <taxon>Candidatus Vecturithrix</taxon>
    </lineage>
</organism>
<evidence type="ECO:0000256" key="2">
    <source>
        <dbReference type="SAM" id="Phobius"/>
    </source>
</evidence>
<dbReference type="PANTHER" id="PTHR21666">
    <property type="entry name" value="PEPTIDASE-RELATED"/>
    <property type="match status" value="1"/>
</dbReference>
<dbReference type="EMBL" id="DF820464">
    <property type="protein sequence ID" value="GAK55950.1"/>
    <property type="molecule type" value="Genomic_DNA"/>
</dbReference>
<feature type="transmembrane region" description="Helical" evidence="2">
    <location>
        <begin position="26"/>
        <end position="49"/>
    </location>
</feature>
<protein>
    <submittedName>
        <fullName evidence="4">Peptidase M23</fullName>
    </submittedName>
</protein>
<feature type="domain" description="M23ase beta-sheet core" evidence="3">
    <location>
        <begin position="206"/>
        <end position="300"/>
    </location>
</feature>
<evidence type="ECO:0000313" key="4">
    <source>
        <dbReference type="EMBL" id="GAK55950.1"/>
    </source>
</evidence>
<dbReference type="PANTHER" id="PTHR21666:SF270">
    <property type="entry name" value="MUREIN HYDROLASE ACTIVATOR ENVC"/>
    <property type="match status" value="1"/>
</dbReference>
<dbReference type="Gene3D" id="2.70.70.10">
    <property type="entry name" value="Glucose Permease (Domain IIA)"/>
    <property type="match status" value="1"/>
</dbReference>
<dbReference type="HOGENOM" id="CLU_029425_2_4_0"/>
<keyword evidence="1" id="KW-0175">Coiled coil</keyword>
<gene>
    <name evidence="4" type="ORF">U27_02911</name>
</gene>
<proteinExistence type="predicted"/>